<dbReference type="eggNOG" id="ENOG5031SAN">
    <property type="taxonomic scope" value="Bacteria"/>
</dbReference>
<dbReference type="EMBL" id="CR543861">
    <property type="protein sequence ID" value="CAG68674.1"/>
    <property type="molecule type" value="Genomic_DNA"/>
</dbReference>
<feature type="transmembrane region" description="Helical" evidence="2">
    <location>
        <begin position="46"/>
        <end position="63"/>
    </location>
</feature>
<protein>
    <submittedName>
        <fullName evidence="3">Uncharacterized protein</fullName>
    </submittedName>
</protein>
<organism evidence="3 4">
    <name type="scientific">Acinetobacter baylyi (strain ATCC 33305 / BD413 / ADP1)</name>
    <dbReference type="NCBI Taxonomy" id="62977"/>
    <lineage>
        <taxon>Bacteria</taxon>
        <taxon>Pseudomonadati</taxon>
        <taxon>Pseudomonadota</taxon>
        <taxon>Gammaproteobacteria</taxon>
        <taxon>Moraxellales</taxon>
        <taxon>Moraxellaceae</taxon>
        <taxon>Acinetobacter</taxon>
    </lineage>
</organism>
<gene>
    <name evidence="3" type="ordered locus">ACIAD1841</name>
</gene>
<dbReference type="BioCyc" id="ASP62977:ACIAD_RS08485-MONOMER"/>
<dbReference type="HOGENOM" id="CLU_1922999_0_0_6"/>
<evidence type="ECO:0000313" key="3">
    <source>
        <dbReference type="EMBL" id="CAG68674.1"/>
    </source>
</evidence>
<dbReference type="AlphaFoldDB" id="Q6FB89"/>
<keyword evidence="2" id="KW-1133">Transmembrane helix</keyword>
<evidence type="ECO:0000256" key="1">
    <source>
        <dbReference type="SAM" id="MobiDB-lite"/>
    </source>
</evidence>
<dbReference type="OrthoDB" id="9992694at2"/>
<proteinExistence type="predicted"/>
<keyword evidence="2" id="KW-0472">Membrane</keyword>
<feature type="transmembrane region" description="Helical" evidence="2">
    <location>
        <begin position="78"/>
        <end position="103"/>
    </location>
</feature>
<feature type="region of interest" description="Disordered" evidence="1">
    <location>
        <begin position="1"/>
        <end position="21"/>
    </location>
</feature>
<sequence>MRLQNDYRENMSNNDQKPQKTSERFIRHILEVDPQKVDLKFIFDHVRNYGIAATVMLVGIYLARHPETSMTLIPSFDIFWAILLIFIGFLLNTLNLVQAILILAKLKLNIIIYFIFSFLLFFITGKLFFTSIRQVIGY</sequence>
<feature type="transmembrane region" description="Helical" evidence="2">
    <location>
        <begin position="110"/>
        <end position="129"/>
    </location>
</feature>
<evidence type="ECO:0000256" key="2">
    <source>
        <dbReference type="SAM" id="Phobius"/>
    </source>
</evidence>
<accession>Q6FB89</accession>
<dbReference type="KEGG" id="aci:ACIAD1841"/>
<dbReference type="Proteomes" id="UP000000430">
    <property type="component" value="Chromosome"/>
</dbReference>
<keyword evidence="2" id="KW-0812">Transmembrane</keyword>
<name>Q6FB89_ACIAD</name>
<reference evidence="3 4" key="1">
    <citation type="journal article" date="2004" name="Nucleic Acids Res.">
        <title>Unique features revealed by the genome sequence of Acinetobacter sp. ADP1, a versatile and naturally transformation competent bacterium.</title>
        <authorList>
            <person name="Barbe V."/>
            <person name="Vallenet D."/>
            <person name="Fonknechten N."/>
            <person name="Kreimeyer A."/>
            <person name="Oztas S."/>
            <person name="Labarre L."/>
            <person name="Cruveiller S."/>
            <person name="Robert C."/>
            <person name="Duprat S."/>
            <person name="Wincker P."/>
            <person name="Ornston L.N."/>
            <person name="Weissenbach J."/>
            <person name="Marliere P."/>
            <person name="Cohen G.N."/>
            <person name="Medigue C."/>
        </authorList>
    </citation>
    <scope>NUCLEOTIDE SEQUENCE [LARGE SCALE GENOMIC DNA]</scope>
    <source>
        <strain evidence="4">ATCC 33305 / BD413 / ADP1</strain>
    </source>
</reference>
<evidence type="ECO:0000313" key="4">
    <source>
        <dbReference type="Proteomes" id="UP000000430"/>
    </source>
</evidence>